<keyword evidence="1" id="KW-0812">Transmembrane</keyword>
<dbReference type="Gene3D" id="2.60.40.420">
    <property type="entry name" value="Cupredoxins - blue copper proteins"/>
    <property type="match status" value="1"/>
</dbReference>
<evidence type="ECO:0000313" key="3">
    <source>
        <dbReference type="Proteomes" id="UP000006898"/>
    </source>
</evidence>
<reference evidence="2 3" key="1">
    <citation type="journal article" date="2010" name="Nature">
        <title>Nitrite-driven anaerobic methane oxidation by oxygenic bacteria.</title>
        <authorList>
            <person name="Ettwig K.F."/>
            <person name="Butler M.K."/>
            <person name="Le Paslier D."/>
            <person name="Pelletier E."/>
            <person name="Mangenot S."/>
            <person name="Kuypers M.M.M."/>
            <person name="Schreiber F."/>
            <person name="Dutilh B.E."/>
            <person name="Zedelius J."/>
            <person name="de Beer D."/>
            <person name="Gloerich J."/>
            <person name="Wessels H.J.C.T."/>
            <person name="van Allen T."/>
            <person name="Luesken F."/>
            <person name="Wu M."/>
            <person name="van de Pas-Schoonen K.T."/>
            <person name="Op den Camp H.J.M."/>
            <person name="Janssen-Megens E.M."/>
            <person name="Francoijs K-J."/>
            <person name="Stunnenberg H."/>
            <person name="Weissenbach J."/>
            <person name="Jetten M.S.M."/>
            <person name="Strous M."/>
        </authorList>
    </citation>
    <scope>NUCLEOTIDE SEQUENCE [LARGE SCALE GENOMIC DNA]</scope>
</reference>
<dbReference type="SUPFAM" id="SSF49503">
    <property type="entry name" value="Cupredoxins"/>
    <property type="match status" value="1"/>
</dbReference>
<organism evidence="2 3">
    <name type="scientific">Methylomirabilis oxygeniifera</name>
    <dbReference type="NCBI Taxonomy" id="671143"/>
    <lineage>
        <taxon>Bacteria</taxon>
        <taxon>Candidatus Methylomirabilota</taxon>
        <taxon>Candidatus Methylomirabilia</taxon>
        <taxon>Candidatus Methylomirabilales</taxon>
        <taxon>Candidatus Methylomirabilaceae</taxon>
        <taxon>Candidatus Methylomirabilis</taxon>
    </lineage>
</organism>
<dbReference type="PATRIC" id="fig|671143.5.peg.980"/>
<gene>
    <name evidence="2" type="ORF">DAMO_1119</name>
</gene>
<dbReference type="InterPro" id="IPR008972">
    <property type="entry name" value="Cupredoxin"/>
</dbReference>
<accession>D5MEK2</accession>
<name>D5MEK2_METO1</name>
<dbReference type="STRING" id="671143.DAMO_1119"/>
<feature type="transmembrane region" description="Helical" evidence="1">
    <location>
        <begin position="43"/>
        <end position="63"/>
    </location>
</feature>
<proteinExistence type="predicted"/>
<dbReference type="HOGENOM" id="CLU_115436_0_0_0"/>
<keyword evidence="1" id="KW-0472">Membrane</keyword>
<dbReference type="Proteomes" id="UP000006898">
    <property type="component" value="Chromosome"/>
</dbReference>
<sequence length="185" mass="21451">MPLALLVKGFYSVMVMTVLSMMWGYVRGLTSGRQSSWMAKMPFYGWIGCLVSVSIAFHLLTAWQVPWVRWELQRARLTPDRDIAVTVQDHQFHLPDEGIRITQGELVRFRVRSEDLTYGFGVFRENGRMEFQMQVVPGHDNDLVWVFSEPGRYSIRSTEYAGPHTWQMHARHTIEVASAQMVAQR</sequence>
<keyword evidence="1" id="KW-1133">Transmembrane helix</keyword>
<dbReference type="EMBL" id="FP565575">
    <property type="protein sequence ID" value="CBE68179.1"/>
    <property type="molecule type" value="Genomic_DNA"/>
</dbReference>
<protein>
    <submittedName>
        <fullName evidence="2">Putative cytochrome c oxidase, subunit II</fullName>
    </submittedName>
</protein>
<dbReference type="eggNOG" id="COG1622">
    <property type="taxonomic scope" value="Bacteria"/>
</dbReference>
<dbReference type="AlphaFoldDB" id="D5MEK2"/>
<evidence type="ECO:0000313" key="2">
    <source>
        <dbReference type="EMBL" id="CBE68179.1"/>
    </source>
</evidence>
<evidence type="ECO:0000256" key="1">
    <source>
        <dbReference type="SAM" id="Phobius"/>
    </source>
</evidence>
<dbReference type="KEGG" id="mox:DAMO_1119"/>
<feature type="transmembrane region" description="Helical" evidence="1">
    <location>
        <begin position="5"/>
        <end position="23"/>
    </location>
</feature>